<dbReference type="Gene3D" id="1.10.10.60">
    <property type="entry name" value="Homeodomain-like"/>
    <property type="match status" value="3"/>
</dbReference>
<evidence type="ECO:0000259" key="4">
    <source>
        <dbReference type="PROSITE" id="PS50090"/>
    </source>
</evidence>
<dbReference type="PROSITE" id="PS50090">
    <property type="entry name" value="MYB_LIKE"/>
    <property type="match status" value="3"/>
</dbReference>
<feature type="region of interest" description="Disordered" evidence="3">
    <location>
        <begin position="574"/>
        <end position="593"/>
    </location>
</feature>
<organism evidence="6 7">
    <name type="scientific">Rehmannia glutinosa</name>
    <name type="common">Chinese foxglove</name>
    <dbReference type="NCBI Taxonomy" id="99300"/>
    <lineage>
        <taxon>Eukaryota</taxon>
        <taxon>Viridiplantae</taxon>
        <taxon>Streptophyta</taxon>
        <taxon>Embryophyta</taxon>
        <taxon>Tracheophyta</taxon>
        <taxon>Spermatophyta</taxon>
        <taxon>Magnoliopsida</taxon>
        <taxon>eudicotyledons</taxon>
        <taxon>Gunneridae</taxon>
        <taxon>Pentapetalae</taxon>
        <taxon>asterids</taxon>
        <taxon>lamiids</taxon>
        <taxon>Lamiales</taxon>
        <taxon>Orobanchaceae</taxon>
        <taxon>Rehmannieae</taxon>
        <taxon>Rehmannia</taxon>
    </lineage>
</organism>
<feature type="compositionally biased region" description="Basic and acidic residues" evidence="3">
    <location>
        <begin position="575"/>
        <end position="589"/>
    </location>
</feature>
<feature type="domain" description="HTH myb-type" evidence="5">
    <location>
        <begin position="192"/>
        <end position="242"/>
    </location>
</feature>
<feature type="domain" description="Myb-like" evidence="4">
    <location>
        <begin position="136"/>
        <end position="187"/>
    </location>
</feature>
<dbReference type="PROSITE" id="PS51294">
    <property type="entry name" value="HTH_MYB"/>
    <property type="match status" value="3"/>
</dbReference>
<feature type="domain" description="Myb-like" evidence="4">
    <location>
        <begin position="84"/>
        <end position="135"/>
    </location>
</feature>
<dbReference type="SMART" id="SM00717">
    <property type="entry name" value="SANT"/>
    <property type="match status" value="3"/>
</dbReference>
<feature type="compositionally biased region" description="Low complexity" evidence="3">
    <location>
        <begin position="1053"/>
        <end position="1064"/>
    </location>
</feature>
<dbReference type="Pfam" id="PF00249">
    <property type="entry name" value="Myb_DNA-binding"/>
    <property type="match status" value="3"/>
</dbReference>
<comment type="caution">
    <text evidence="6">The sequence shown here is derived from an EMBL/GenBank/DDBJ whole genome shotgun (WGS) entry which is preliminary data.</text>
</comment>
<feature type="domain" description="HTH myb-type" evidence="5">
    <location>
        <begin position="136"/>
        <end position="191"/>
    </location>
</feature>
<evidence type="ECO:0000259" key="5">
    <source>
        <dbReference type="PROSITE" id="PS51294"/>
    </source>
</evidence>
<protein>
    <recommendedName>
        <fullName evidence="8">R2R3-MYB protein</fullName>
    </recommendedName>
</protein>
<feature type="region of interest" description="Disordered" evidence="3">
    <location>
        <begin position="257"/>
        <end position="302"/>
    </location>
</feature>
<proteinExistence type="predicted"/>
<feature type="domain" description="Myb-like" evidence="4">
    <location>
        <begin position="188"/>
        <end position="238"/>
    </location>
</feature>
<feature type="region of interest" description="Disordered" evidence="3">
    <location>
        <begin position="26"/>
        <end position="92"/>
    </location>
</feature>
<evidence type="ECO:0000313" key="7">
    <source>
        <dbReference type="Proteomes" id="UP001318860"/>
    </source>
</evidence>
<keyword evidence="2" id="KW-0539">Nucleus</keyword>
<dbReference type="InterPro" id="IPR001005">
    <property type="entry name" value="SANT/Myb"/>
</dbReference>
<feature type="domain" description="HTH myb-type" evidence="5">
    <location>
        <begin position="84"/>
        <end position="135"/>
    </location>
</feature>
<dbReference type="InterPro" id="IPR017930">
    <property type="entry name" value="Myb_dom"/>
</dbReference>
<reference evidence="6 7" key="1">
    <citation type="journal article" date="2021" name="Comput. Struct. Biotechnol. J.">
        <title>De novo genome assembly of the potent medicinal plant Rehmannia glutinosa using nanopore technology.</title>
        <authorList>
            <person name="Ma L."/>
            <person name="Dong C."/>
            <person name="Song C."/>
            <person name="Wang X."/>
            <person name="Zheng X."/>
            <person name="Niu Y."/>
            <person name="Chen S."/>
            <person name="Feng W."/>
        </authorList>
    </citation>
    <scope>NUCLEOTIDE SEQUENCE [LARGE SCALE GENOMIC DNA]</scope>
    <source>
        <strain evidence="6">DH-2019</strain>
    </source>
</reference>
<evidence type="ECO:0000256" key="2">
    <source>
        <dbReference type="ARBA" id="ARBA00023242"/>
    </source>
</evidence>
<name>A0ABR0W026_REHGL</name>
<dbReference type="PANTHER" id="PTHR45614:SF266">
    <property type="entry name" value="TRANSCRIPTION FACTOR MYB3R-4"/>
    <property type="match status" value="1"/>
</dbReference>
<feature type="compositionally biased region" description="Acidic residues" evidence="3">
    <location>
        <begin position="57"/>
        <end position="77"/>
    </location>
</feature>
<dbReference type="PANTHER" id="PTHR45614">
    <property type="entry name" value="MYB PROTEIN-RELATED"/>
    <property type="match status" value="1"/>
</dbReference>
<evidence type="ECO:0000313" key="6">
    <source>
        <dbReference type="EMBL" id="KAK6140938.1"/>
    </source>
</evidence>
<feature type="compositionally biased region" description="Low complexity" evidence="3">
    <location>
        <begin position="261"/>
        <end position="277"/>
    </location>
</feature>
<evidence type="ECO:0008006" key="8">
    <source>
        <dbReference type="Google" id="ProtNLM"/>
    </source>
</evidence>
<accession>A0ABR0W026</accession>
<feature type="compositionally biased region" description="Acidic residues" evidence="3">
    <location>
        <begin position="32"/>
        <end position="49"/>
    </location>
</feature>
<dbReference type="SUPFAM" id="SSF46689">
    <property type="entry name" value="Homeodomain-like"/>
    <property type="match status" value="2"/>
</dbReference>
<comment type="subcellular location">
    <subcellularLocation>
        <location evidence="1">Nucleus</location>
    </subcellularLocation>
</comment>
<evidence type="ECO:0000256" key="1">
    <source>
        <dbReference type="ARBA" id="ARBA00004123"/>
    </source>
</evidence>
<feature type="compositionally biased region" description="Polar residues" evidence="3">
    <location>
        <begin position="292"/>
        <end position="302"/>
    </location>
</feature>
<dbReference type="InterPro" id="IPR050560">
    <property type="entry name" value="MYB_TF"/>
</dbReference>
<dbReference type="CDD" id="cd00167">
    <property type="entry name" value="SANT"/>
    <property type="match status" value="3"/>
</dbReference>
<dbReference type="Proteomes" id="UP001318860">
    <property type="component" value="Unassembled WGS sequence"/>
</dbReference>
<dbReference type="EMBL" id="JABTTQ020000228">
    <property type="protein sequence ID" value="KAK6140938.1"/>
    <property type="molecule type" value="Genomic_DNA"/>
</dbReference>
<sequence length="1071" mass="119483">MDMFCLPSYRFFVKIGRFKELVGLKICKEDPKEDPEEDPEEPEDDPEEDPKEKPEKDPEEDPEDPKEDAVENPEEDPERASGPTRRSTKGQWTLEEDEILRIAVQRFKGKNWKKIAECFKDRTDVQCLHRWQKVLNPDLVKGPWSKEEDEIIIEMVNKYGPKKWSTIAQHLPGRIGKQCRERWHNHLNPGINKEAWTQDEELALIRAHQMYGNKWAELTKFLPGRSDNAIKNHWNSSVKKKLDMYLASGLLSQLQGPPLVSHSNHSAASSSSKAQQSSEDDRDRTEPEEASECSQASDIASLSQRTNNAINRTEHPSQECGATEESISIPCSEDYRPAFQEVAYAIPEVSCEMGDKFLGHDFALDWGTLAEKDWQLNTKELPDLSLLDLGQESSGQFMPSLTGRDNHERISFPTKTYIELGASTTSMINTDVCSDTPNIVANSVCKKVHAEDGHDGCPSENVIRDCDGQADSLLHSSSNYQMPYVLSDTQGTSFTQPFPIATQLPPDDGALIFGINPDRYNYSSHENAENDGFIYAKESGCFPFEDNSDEAKASPKLVSANDFVLAPLNDSHCCSSKDKNPVESDDQKDSGALFYEPPRFPSLDIPFFSCDLIQSGSDVHQDYSPLGIRQLMISSMTPFKLWDSPSRDDSPVAVLKSAAKSFTGTPSILKKRHRDLVSPLSDKRVEKRLEVISKPECFSNLRSDISRLEVMFTECIDQQGAMLPLSPNAKGNFEAHCTEKENVAPACEQANNESNEGILISESRISQKEFNVSECSEKIKEQTAAAEVKSEAMRKDAMDMAQEFSGILGEHDMNDLLFFSPDRFGIKGDRSIGVSGRALGNQYSSRIDSVSKHGAILSPSETSCFSVVCSPRFCTKKDSTNNMVITTSLQSSSPSVKKVESSGKGIDFDNSSMFRYVETPFKRSLESPSAWNSPWFINNFVPGPRVDTDITIEDIGYYLSPRDRSYDAIGLMKQLGEQTAGAFADAQEILGDETPETLLKGKCSINQEAEKDNICSPNSQKEHHSLSALNYMTERRTLDFSECGTPGEETGKSSSSISFSSPSSYLLKNCR</sequence>
<feature type="region of interest" description="Disordered" evidence="3">
    <location>
        <begin position="1041"/>
        <end position="1071"/>
    </location>
</feature>
<evidence type="ECO:0000256" key="3">
    <source>
        <dbReference type="SAM" id="MobiDB-lite"/>
    </source>
</evidence>
<dbReference type="InterPro" id="IPR009057">
    <property type="entry name" value="Homeodomain-like_sf"/>
</dbReference>
<gene>
    <name evidence="6" type="ORF">DH2020_025331</name>
</gene>
<keyword evidence="7" id="KW-1185">Reference proteome</keyword>